<dbReference type="Proteomes" id="UP000607559">
    <property type="component" value="Unassembled WGS sequence"/>
</dbReference>
<accession>A0A8J2UGR3</accession>
<sequence length="544" mass="62456">MNPIIPRLIGFSLAIFLGYAPGLAQTSLPAALDRLETSHLITAYEKGMVQRQYDQLQQRLKDTSILHTKIDYSRNETLLGLLTQAKTFSTPGTSSIFHFSPLPRAVTPAIKAWIDTFIRKMDAVGLLSGWGKDELLTLNGQGRFDWEITAASWAYHTANEEYFLRPEWLKPFADSLHEFNVITDANYHLLMERSARGDLHRYTEIPAYLDFCTNIDLRALPADSIPFLDSLYARTARTFPGLQYDSIKYKVAKDTKESFPDFDSYNLNTTIWKKGKAFSYSAFYYASSGNRMLGRARLPERYYIIFNKMLADMDSPYRLHQATDDSSHFAIIALTKRQFKNFNWMHDGALGSYMMVSYEGDANNITQENITAALRAYDSIGLFSHLTRAEKDSGMTELDGKEINHYSDILKCFKNVVFDIDMKYGVDTGMYRQFTMDLALISRGGFRPQKIVDGYNWKRTDFAYGFTLGKRPYLVTLHQPGKYLDPAFWELIVKAERENDTKGRFYDIYPTDGITTVYLTRAQYAFLHSRHLLEFTDPGEQVTP</sequence>
<name>A0A8J2UGR3_9BACT</name>
<gene>
    <name evidence="1" type="ORF">GCM10011511_41710</name>
</gene>
<organism evidence="1 2">
    <name type="scientific">Puia dinghuensis</name>
    <dbReference type="NCBI Taxonomy" id="1792502"/>
    <lineage>
        <taxon>Bacteria</taxon>
        <taxon>Pseudomonadati</taxon>
        <taxon>Bacteroidota</taxon>
        <taxon>Chitinophagia</taxon>
        <taxon>Chitinophagales</taxon>
        <taxon>Chitinophagaceae</taxon>
        <taxon>Puia</taxon>
    </lineage>
</organism>
<reference evidence="1" key="2">
    <citation type="submission" date="2020-09" db="EMBL/GenBank/DDBJ databases">
        <authorList>
            <person name="Sun Q."/>
            <person name="Zhou Y."/>
        </authorList>
    </citation>
    <scope>NUCLEOTIDE SEQUENCE</scope>
    <source>
        <strain evidence="1">CGMCC 1.15448</strain>
    </source>
</reference>
<comment type="caution">
    <text evidence="1">The sequence shown here is derived from an EMBL/GenBank/DDBJ whole genome shotgun (WGS) entry which is preliminary data.</text>
</comment>
<evidence type="ECO:0000313" key="1">
    <source>
        <dbReference type="EMBL" id="GGB13669.1"/>
    </source>
</evidence>
<dbReference type="EMBL" id="BMJC01000004">
    <property type="protein sequence ID" value="GGB13669.1"/>
    <property type="molecule type" value="Genomic_DNA"/>
</dbReference>
<evidence type="ECO:0000313" key="2">
    <source>
        <dbReference type="Proteomes" id="UP000607559"/>
    </source>
</evidence>
<reference evidence="1" key="1">
    <citation type="journal article" date="2014" name="Int. J. Syst. Evol. Microbiol.">
        <title>Complete genome sequence of Corynebacterium casei LMG S-19264T (=DSM 44701T), isolated from a smear-ripened cheese.</title>
        <authorList>
            <consortium name="US DOE Joint Genome Institute (JGI-PGF)"/>
            <person name="Walter F."/>
            <person name="Albersmeier A."/>
            <person name="Kalinowski J."/>
            <person name="Ruckert C."/>
        </authorList>
    </citation>
    <scope>NUCLEOTIDE SEQUENCE</scope>
    <source>
        <strain evidence="1">CGMCC 1.15448</strain>
    </source>
</reference>
<dbReference type="AlphaFoldDB" id="A0A8J2UGR3"/>
<proteinExistence type="predicted"/>
<dbReference type="RefSeq" id="WP_188935355.1">
    <property type="nucleotide sequence ID" value="NZ_BMJC01000004.1"/>
</dbReference>
<protein>
    <submittedName>
        <fullName evidence="1">Uncharacterized protein</fullName>
    </submittedName>
</protein>
<keyword evidence="2" id="KW-1185">Reference proteome</keyword>